<reference evidence="6" key="1">
    <citation type="submission" date="2016-10" db="EMBL/GenBank/DDBJ databases">
        <authorList>
            <person name="Varghese N."/>
            <person name="Submissions S."/>
        </authorList>
    </citation>
    <scope>NUCLEOTIDE SEQUENCE [LARGE SCALE GENOMIC DNA]</scope>
    <source>
        <strain evidence="6">CGMCC 1.11014</strain>
    </source>
</reference>
<dbReference type="PANTHER" id="PTHR45586">
    <property type="entry name" value="TPR REPEAT-CONTAINING PROTEIN PA4667"/>
    <property type="match status" value="1"/>
</dbReference>
<name>A0A1I7GXK6_9BURK</name>
<feature type="repeat" description="TPR" evidence="3">
    <location>
        <begin position="370"/>
        <end position="403"/>
    </location>
</feature>
<dbReference type="PROSITE" id="PS51257">
    <property type="entry name" value="PROKAR_LIPOPROTEIN"/>
    <property type="match status" value="1"/>
</dbReference>
<feature type="repeat" description="TPR" evidence="3">
    <location>
        <begin position="472"/>
        <end position="505"/>
    </location>
</feature>
<feature type="repeat" description="TPR" evidence="3">
    <location>
        <begin position="200"/>
        <end position="233"/>
    </location>
</feature>
<dbReference type="Pfam" id="PF13432">
    <property type="entry name" value="TPR_16"/>
    <property type="match status" value="4"/>
</dbReference>
<sequence>MFHFINKRTALSSLCCALLVGAALTGCRQESKADLLAQARQYRQNNEFNAALISLKNAVEANPDHAEARFLLATLYNDTGNALAAEKEIRKALANGTPAATAMPVLAKALLQQGQFKKALEETEAEAANNGADLLCVRADAHLALEQVPEAKKVFEKVLELHPDHPTALIGLGRVAFLSGDVDLAHQYATRVLAAQPRNTDALMFKGDLLRAQNQPQQALDAYDQVIAINPQHRTVHVEMAYLEIAVGKFAEAQANLAKAEKVTPGSVLVAYTQALLDFSRGKHIAAQESLQKVLRVAPDHPPSVLLAGAVALNLGSLQQAEHHLRRYLDRNPYNVYARKMLASTLLRSGATPDALAVLEPALKSEQQDVQLLALAGESYMQARDFNKATEYFGKASELDPTAAKLRTSLGMSKLGKGDRAQGISDLQAAARLDTSSEQAGIALIRAELGLQRLDQAHAAVEALEKTQPANATLQDLKGMVYLGKQDPARARAAFERALALEPAYFPAAANLAQLDAVEKKPEAARQRLKNFLANNKGSVEALNALATLATAERKPDEATRWLEQAHEVDANAIGPAVRLLSHYLVNARNDKALLLARKVQLDHPDNPDLLDLLGKSQLANGDKVGALDSYKKLAAALPRSAHAQMQVAAMELLLDNTAAAEDHLKTALAMQPDFPAAQVAQAELYVKRGSYELAMMMADRLQRKYPKASAGYQLAGDVRTVQNKHELALAAYEQALALGKKNELVVKIANALRATGKPQEAVRRLDQWLKANPDDARIELYKAETMLADKQYAEAAPYLEAMLKRHPDNVTALNNLAWAYQQMKDRRARAVAEQAYQLAGDQPAVMDTLGWILIEQGDTARGLPILQKAHAQAPLARDIRYHLAAGLAKAGQKPAARQHLEQLLAGDTRFAQADDARALLLLLR</sequence>
<feature type="repeat" description="TPR" evidence="3">
    <location>
        <begin position="132"/>
        <end position="165"/>
    </location>
</feature>
<dbReference type="EMBL" id="FPBO01000004">
    <property type="protein sequence ID" value="SFU53016.1"/>
    <property type="molecule type" value="Genomic_DNA"/>
</dbReference>
<dbReference type="SMART" id="SM00028">
    <property type="entry name" value="TPR"/>
    <property type="match status" value="18"/>
</dbReference>
<dbReference type="Pfam" id="PF14559">
    <property type="entry name" value="TPR_19"/>
    <property type="match status" value="3"/>
</dbReference>
<evidence type="ECO:0000256" key="2">
    <source>
        <dbReference type="ARBA" id="ARBA00022803"/>
    </source>
</evidence>
<dbReference type="PROSITE" id="PS50005">
    <property type="entry name" value="TPR"/>
    <property type="match status" value="4"/>
</dbReference>
<evidence type="ECO:0000313" key="5">
    <source>
        <dbReference type="EMBL" id="SFU53016.1"/>
    </source>
</evidence>
<dbReference type="InterPro" id="IPR051012">
    <property type="entry name" value="CellSynth/LPSAsmb/PSIAsmb"/>
</dbReference>
<feature type="signal peptide" evidence="4">
    <location>
        <begin position="1"/>
        <end position="22"/>
    </location>
</feature>
<dbReference type="Gene3D" id="1.25.40.10">
    <property type="entry name" value="Tetratricopeptide repeat domain"/>
    <property type="match status" value="4"/>
</dbReference>
<dbReference type="InterPro" id="IPR011990">
    <property type="entry name" value="TPR-like_helical_dom_sf"/>
</dbReference>
<dbReference type="InterPro" id="IPR014266">
    <property type="entry name" value="PEP-CTERM_TPR_PrsT"/>
</dbReference>
<dbReference type="RefSeq" id="WP_093554667.1">
    <property type="nucleotide sequence ID" value="NZ_FPBO01000004.1"/>
</dbReference>
<proteinExistence type="predicted"/>
<dbReference type="NCBIfam" id="TIGR02917">
    <property type="entry name" value="PEP_TPR_lipo"/>
    <property type="match status" value="1"/>
</dbReference>
<dbReference type="STRING" id="1035707.SAMN05216552_1004172"/>
<feature type="chain" id="PRO_5011510944" evidence="4">
    <location>
        <begin position="23"/>
        <end position="925"/>
    </location>
</feature>
<dbReference type="OrthoDB" id="5290951at2"/>
<gene>
    <name evidence="5" type="ORF">SAMN05216552_1004172</name>
</gene>
<keyword evidence="4" id="KW-0732">Signal</keyword>
<protein>
    <submittedName>
        <fullName evidence="5">Putative PEP-CTERM system TPR-repeat lipoprotein</fullName>
    </submittedName>
</protein>
<organism evidence="5 6">
    <name type="scientific">Pseudoduganella namucuonensis</name>
    <dbReference type="NCBI Taxonomy" id="1035707"/>
    <lineage>
        <taxon>Bacteria</taxon>
        <taxon>Pseudomonadati</taxon>
        <taxon>Pseudomonadota</taxon>
        <taxon>Betaproteobacteria</taxon>
        <taxon>Burkholderiales</taxon>
        <taxon>Oxalobacteraceae</taxon>
        <taxon>Telluria group</taxon>
        <taxon>Pseudoduganella</taxon>
    </lineage>
</organism>
<evidence type="ECO:0000256" key="3">
    <source>
        <dbReference type="PROSITE-ProRule" id="PRU00339"/>
    </source>
</evidence>
<keyword evidence="2 3" id="KW-0802">TPR repeat</keyword>
<dbReference type="Proteomes" id="UP000199391">
    <property type="component" value="Unassembled WGS sequence"/>
</dbReference>
<accession>A0A1I7GXK6</accession>
<keyword evidence="1" id="KW-0677">Repeat</keyword>
<dbReference type="InterPro" id="IPR019734">
    <property type="entry name" value="TPR_rpt"/>
</dbReference>
<dbReference type="AlphaFoldDB" id="A0A1I7GXK6"/>
<dbReference type="PANTHER" id="PTHR45586:SF14">
    <property type="entry name" value="TETRATRICOPEPTIDE TPR_2 REPEAT PROTEIN"/>
    <property type="match status" value="1"/>
</dbReference>
<dbReference type="SUPFAM" id="SSF48452">
    <property type="entry name" value="TPR-like"/>
    <property type="match status" value="4"/>
</dbReference>
<keyword evidence="5" id="KW-0449">Lipoprotein</keyword>
<evidence type="ECO:0000313" key="6">
    <source>
        <dbReference type="Proteomes" id="UP000199391"/>
    </source>
</evidence>
<keyword evidence="6" id="KW-1185">Reference proteome</keyword>
<evidence type="ECO:0000256" key="1">
    <source>
        <dbReference type="ARBA" id="ARBA00022737"/>
    </source>
</evidence>
<evidence type="ECO:0000256" key="4">
    <source>
        <dbReference type="SAM" id="SignalP"/>
    </source>
</evidence>